<name>A0A0F9NRK8_9ZZZZ</name>
<organism evidence="1">
    <name type="scientific">marine sediment metagenome</name>
    <dbReference type="NCBI Taxonomy" id="412755"/>
    <lineage>
        <taxon>unclassified sequences</taxon>
        <taxon>metagenomes</taxon>
        <taxon>ecological metagenomes</taxon>
    </lineage>
</organism>
<proteinExistence type="predicted"/>
<dbReference type="EMBL" id="LAZR01003093">
    <property type="protein sequence ID" value="KKN22095.1"/>
    <property type="molecule type" value="Genomic_DNA"/>
</dbReference>
<gene>
    <name evidence="1" type="ORF">LCGC14_0918720</name>
</gene>
<reference evidence="1" key="1">
    <citation type="journal article" date="2015" name="Nature">
        <title>Complex archaea that bridge the gap between prokaryotes and eukaryotes.</title>
        <authorList>
            <person name="Spang A."/>
            <person name="Saw J.H."/>
            <person name="Jorgensen S.L."/>
            <person name="Zaremba-Niedzwiedzka K."/>
            <person name="Martijn J."/>
            <person name="Lind A.E."/>
            <person name="van Eijk R."/>
            <person name="Schleper C."/>
            <person name="Guy L."/>
            <person name="Ettema T.J."/>
        </authorList>
    </citation>
    <scope>NUCLEOTIDE SEQUENCE</scope>
</reference>
<accession>A0A0F9NRK8</accession>
<comment type="caution">
    <text evidence="1">The sequence shown here is derived from an EMBL/GenBank/DDBJ whole genome shotgun (WGS) entry which is preliminary data.</text>
</comment>
<protein>
    <submittedName>
        <fullName evidence="1">Uncharacterized protein</fullName>
    </submittedName>
</protein>
<dbReference type="AlphaFoldDB" id="A0A0F9NRK8"/>
<evidence type="ECO:0000313" key="1">
    <source>
        <dbReference type="EMBL" id="KKN22095.1"/>
    </source>
</evidence>
<sequence length="39" mass="4306">MYLIKLANRSATAYANAVAGHEISEDDAGFFVWVESDNE</sequence>